<comment type="caution">
    <text evidence="2">The sequence shown here is derived from an EMBL/GenBank/DDBJ whole genome shotgun (WGS) entry which is preliminary data.</text>
</comment>
<gene>
    <name evidence="2" type="ORF">EJB05_10475</name>
</gene>
<feature type="chain" id="PRO_5023875223" evidence="1">
    <location>
        <begin position="28"/>
        <end position="127"/>
    </location>
</feature>
<proteinExistence type="predicted"/>
<feature type="signal peptide" evidence="1">
    <location>
        <begin position="1"/>
        <end position="27"/>
    </location>
</feature>
<keyword evidence="1" id="KW-0732">Signal</keyword>
<accession>A0A5J9VNY8</accession>
<sequence length="127" mass="13846">MAAAKVLLLTLAVVLLVAGELPVPVTGQKSTRVPPTTVRGGESTIPGRLSGSAASVEEEKAYIVGRPLFKFHRAVPAVRARPHAAEKSFASLFLALLLSSQFVDRRQIIMRKCRFLLVNVFVLYCTR</sequence>
<organism evidence="2 3">
    <name type="scientific">Eragrostis curvula</name>
    <name type="common">weeping love grass</name>
    <dbReference type="NCBI Taxonomy" id="38414"/>
    <lineage>
        <taxon>Eukaryota</taxon>
        <taxon>Viridiplantae</taxon>
        <taxon>Streptophyta</taxon>
        <taxon>Embryophyta</taxon>
        <taxon>Tracheophyta</taxon>
        <taxon>Spermatophyta</taxon>
        <taxon>Magnoliopsida</taxon>
        <taxon>Liliopsida</taxon>
        <taxon>Poales</taxon>
        <taxon>Poaceae</taxon>
        <taxon>PACMAD clade</taxon>
        <taxon>Chloridoideae</taxon>
        <taxon>Eragrostideae</taxon>
        <taxon>Eragrostidinae</taxon>
        <taxon>Eragrostis</taxon>
    </lineage>
</organism>
<dbReference type="Proteomes" id="UP000324897">
    <property type="component" value="Chromosome 4"/>
</dbReference>
<keyword evidence="3" id="KW-1185">Reference proteome</keyword>
<reference evidence="2 3" key="1">
    <citation type="journal article" date="2019" name="Sci. Rep.">
        <title>A high-quality genome of Eragrostis curvula grass provides insights into Poaceae evolution and supports new strategies to enhance forage quality.</title>
        <authorList>
            <person name="Carballo J."/>
            <person name="Santos B.A.C.M."/>
            <person name="Zappacosta D."/>
            <person name="Garbus I."/>
            <person name="Selva J.P."/>
            <person name="Gallo C.A."/>
            <person name="Diaz A."/>
            <person name="Albertini E."/>
            <person name="Caccamo M."/>
            <person name="Echenique V."/>
        </authorList>
    </citation>
    <scope>NUCLEOTIDE SEQUENCE [LARGE SCALE GENOMIC DNA]</scope>
    <source>
        <strain evidence="3">cv. Victoria</strain>
        <tissue evidence="2">Leaf</tissue>
    </source>
</reference>
<name>A0A5J9VNY8_9POAL</name>
<dbReference type="EMBL" id="RWGY01000007">
    <property type="protein sequence ID" value="TVU37174.1"/>
    <property type="molecule type" value="Genomic_DNA"/>
</dbReference>
<evidence type="ECO:0000313" key="2">
    <source>
        <dbReference type="EMBL" id="TVU37174.1"/>
    </source>
</evidence>
<dbReference type="AlphaFoldDB" id="A0A5J9VNY8"/>
<evidence type="ECO:0000313" key="3">
    <source>
        <dbReference type="Proteomes" id="UP000324897"/>
    </source>
</evidence>
<evidence type="ECO:0000256" key="1">
    <source>
        <dbReference type="SAM" id="SignalP"/>
    </source>
</evidence>
<dbReference type="Gramene" id="TVU37174">
    <property type="protein sequence ID" value="TVU37174"/>
    <property type="gene ID" value="EJB05_10475"/>
</dbReference>
<protein>
    <submittedName>
        <fullName evidence="2">Uncharacterized protein</fullName>
    </submittedName>
</protein>